<dbReference type="EMBL" id="CAKXZT010000140">
    <property type="protein sequence ID" value="CAH2404630.1"/>
    <property type="molecule type" value="Genomic_DNA"/>
</dbReference>
<dbReference type="SUPFAM" id="SSF88713">
    <property type="entry name" value="Glycoside hydrolase/deacetylase"/>
    <property type="match status" value="1"/>
</dbReference>
<name>A0ABN8K6H0_9HYPH</name>
<organism evidence="1 2">
    <name type="scientific">Mesorhizobium escarrei</name>
    <dbReference type="NCBI Taxonomy" id="666018"/>
    <lineage>
        <taxon>Bacteria</taxon>
        <taxon>Pseudomonadati</taxon>
        <taxon>Pseudomonadota</taxon>
        <taxon>Alphaproteobacteria</taxon>
        <taxon>Hyphomicrobiales</taxon>
        <taxon>Phyllobacteriaceae</taxon>
        <taxon>Mesorhizobium</taxon>
    </lineage>
</organism>
<protein>
    <recommendedName>
        <fullName evidence="3">Polysaccharide deacetylase</fullName>
    </recommendedName>
</protein>
<accession>A0ABN8K6H0</accession>
<comment type="caution">
    <text evidence="1">The sequence shown here is derived from an EMBL/GenBank/DDBJ whole genome shotgun (WGS) entry which is preliminary data.</text>
</comment>
<reference evidence="1 2" key="1">
    <citation type="submission" date="2022-03" db="EMBL/GenBank/DDBJ databases">
        <authorList>
            <person name="Brunel B."/>
        </authorList>
    </citation>
    <scope>NUCLEOTIDE SEQUENCE [LARGE SCALE GENOMIC DNA]</scope>
    <source>
        <strain evidence="1">STM5069sample</strain>
    </source>
</reference>
<evidence type="ECO:0000313" key="1">
    <source>
        <dbReference type="EMBL" id="CAH2404630.1"/>
    </source>
</evidence>
<dbReference type="RefSeq" id="WP_254020078.1">
    <property type="nucleotide sequence ID" value="NZ_CAKXZT010000140.1"/>
</dbReference>
<dbReference type="InterPro" id="IPR011330">
    <property type="entry name" value="Glyco_hydro/deAcase_b/a-brl"/>
</dbReference>
<gene>
    <name evidence="1" type="ORF">MES5069_440008</name>
</gene>
<evidence type="ECO:0000313" key="2">
    <source>
        <dbReference type="Proteomes" id="UP001153050"/>
    </source>
</evidence>
<dbReference type="Gene3D" id="3.20.20.370">
    <property type="entry name" value="Glycoside hydrolase/deacetylase"/>
    <property type="match status" value="1"/>
</dbReference>
<evidence type="ECO:0008006" key="3">
    <source>
        <dbReference type="Google" id="ProtNLM"/>
    </source>
</evidence>
<proteinExistence type="predicted"/>
<sequence>MEKLCWPDGKSFVFTVFDDTDLAVPGNFEKVYECLRDYGLHTTKSVWPIRGSQNSKIGGATCEDPAYLAYIRELRRDGFEIGFHGATYHSSERPDIAHSLERFRELFGSYPRTMANHASSAENIYWGDARLSGIRRQAYKLLHLKRLHFYGHCEESPYFWGDLCRDRIDYVRNFITGDINTMKTYPRMPYYDPERPFVKQWFSSSEGPKVDSFVRTISEANQDRLEAEGGACIMYTHFAAGFQDTNGNLNRRFRELIKRLASKNGWFVPVATFLDYVRQQRGEHVIDSTERARMERQWIKHKIQTGGSS</sequence>
<keyword evidence="2" id="KW-1185">Reference proteome</keyword>
<dbReference type="Proteomes" id="UP001153050">
    <property type="component" value="Unassembled WGS sequence"/>
</dbReference>